<evidence type="ECO:0000256" key="20">
    <source>
        <dbReference type="ARBA" id="ARBA00051612"/>
    </source>
</evidence>
<evidence type="ECO:0000313" key="29">
    <source>
        <dbReference type="Proteomes" id="UP000549394"/>
    </source>
</evidence>
<evidence type="ECO:0000256" key="3">
    <source>
        <dbReference type="ARBA" id="ARBA00004638"/>
    </source>
</evidence>
<dbReference type="EMBL" id="CAJFCJ010000002">
    <property type="protein sequence ID" value="CAD5112544.1"/>
    <property type="molecule type" value="Genomic_DNA"/>
</dbReference>
<organism evidence="28 29">
    <name type="scientific">Dimorphilus gyrociliatus</name>
    <dbReference type="NCBI Taxonomy" id="2664684"/>
    <lineage>
        <taxon>Eukaryota</taxon>
        <taxon>Metazoa</taxon>
        <taxon>Spiralia</taxon>
        <taxon>Lophotrochozoa</taxon>
        <taxon>Annelida</taxon>
        <taxon>Polychaeta</taxon>
        <taxon>Polychaeta incertae sedis</taxon>
        <taxon>Dinophilidae</taxon>
        <taxon>Dimorphilus</taxon>
    </lineage>
</organism>
<evidence type="ECO:0000256" key="17">
    <source>
        <dbReference type="ARBA" id="ARBA00050625"/>
    </source>
</evidence>
<dbReference type="FunFam" id="1.20.1250.20:FF:000003">
    <property type="entry name" value="Solute carrier family 17 member 3"/>
    <property type="match status" value="1"/>
</dbReference>
<evidence type="ECO:0000256" key="15">
    <source>
        <dbReference type="ARBA" id="ARBA00050101"/>
    </source>
</evidence>
<keyword evidence="7 26" id="KW-0812">Transmembrane</keyword>
<feature type="transmembrane region" description="Helical" evidence="26">
    <location>
        <begin position="105"/>
        <end position="126"/>
    </location>
</feature>
<evidence type="ECO:0000256" key="13">
    <source>
        <dbReference type="ARBA" id="ARBA00023228"/>
    </source>
</evidence>
<dbReference type="GO" id="GO:0046942">
    <property type="term" value="P:carboxylic acid transport"/>
    <property type="evidence" value="ECO:0007669"/>
    <property type="project" value="UniProtKB-ARBA"/>
</dbReference>
<dbReference type="GO" id="GO:0006820">
    <property type="term" value="P:monoatomic anion transport"/>
    <property type="evidence" value="ECO:0007669"/>
    <property type="project" value="TreeGrafter"/>
</dbReference>
<dbReference type="Proteomes" id="UP000549394">
    <property type="component" value="Unassembled WGS sequence"/>
</dbReference>
<dbReference type="OrthoDB" id="2985014at2759"/>
<dbReference type="PROSITE" id="PS50850">
    <property type="entry name" value="MFS"/>
    <property type="match status" value="1"/>
</dbReference>
<keyword evidence="14" id="KW-0968">Cytoplasmic vesicle</keyword>
<feature type="domain" description="Major facilitator superfamily (MFS) profile" evidence="27">
    <location>
        <begin position="52"/>
        <end position="478"/>
    </location>
</feature>
<evidence type="ECO:0000256" key="16">
    <source>
        <dbReference type="ARBA" id="ARBA00050554"/>
    </source>
</evidence>
<feature type="transmembrane region" description="Helical" evidence="26">
    <location>
        <begin position="452"/>
        <end position="474"/>
    </location>
</feature>
<feature type="transmembrane region" description="Helical" evidence="26">
    <location>
        <begin position="158"/>
        <end position="181"/>
    </location>
</feature>
<evidence type="ECO:0000256" key="12">
    <source>
        <dbReference type="ARBA" id="ARBA00023180"/>
    </source>
</evidence>
<dbReference type="GO" id="GO:0030672">
    <property type="term" value="C:synaptic vesicle membrane"/>
    <property type="evidence" value="ECO:0007669"/>
    <property type="project" value="UniProtKB-SubCell"/>
</dbReference>
<comment type="subcellular location">
    <subcellularLocation>
        <location evidence="2">Basolateral cell membrane</location>
        <topology evidence="2">Multi-pass membrane protein</topology>
    </subcellularLocation>
    <subcellularLocation>
        <location evidence="3">Cytoplasmic vesicle</location>
        <location evidence="3">Secretory vesicle membrane</location>
        <topology evidence="3">Multi-pass membrane protein</topology>
    </subcellularLocation>
    <subcellularLocation>
        <location evidence="1">Cytoplasmic vesicle</location>
        <location evidence="1">Secretory vesicle</location>
        <location evidence="1">Synaptic vesicle membrane</location>
    </subcellularLocation>
    <subcellularLocation>
        <location evidence="4">Lysosome membrane</location>
    </subcellularLocation>
</comment>
<comment type="catalytic activity">
    <reaction evidence="17">
        <text>N-acetylneuraminate(in) + H(+)(in) = N-acetylneuraminate(out) + H(+)(out)</text>
        <dbReference type="Rhea" id="RHEA:28987"/>
        <dbReference type="ChEBI" id="CHEBI:15378"/>
        <dbReference type="ChEBI" id="CHEBI:35418"/>
    </reaction>
    <physiologicalReaction direction="right-to-left" evidence="17">
        <dbReference type="Rhea" id="RHEA:28989"/>
    </physiologicalReaction>
</comment>
<evidence type="ECO:0000256" key="6">
    <source>
        <dbReference type="ARBA" id="ARBA00022475"/>
    </source>
</evidence>
<sequence>MTGGGIQRSSANQMSFDERRSIRKSFSQELNELGPADDEPLKLTQKIPKRYIVAALAFLGFCNIYALRVNLSIALVAMTDNETAIVTGSVIHVSEFKWSKKVQGYVLSSFFWGYIITQLPGGYLATKYGGKNLFGGGVVLTAILALISPPSARVNEKFFITIRILQGLCEGVTYPAIHAVWSKWAPPLERTKLATFAFAGSYVGTVIAMPLSGVIADRIGWPWIFYIFGLLAIGWFILWCVFVSESPAKHRSISTAELEYIQVSIGYSPLQIQNQKPPIKSILLSMPVWAIVVAHFTENWGFYTLLTELPTYLKDFIRFDLYSAGFVAALPYFLMAIVVMLGGQLADYIRSKGLLKTTPTRKLFTGIAFIGQAAFMIATSYCTSKESSVACLTLAVGIGGLAWSGFSVNHLDIAPQFAGLLMGITNTIATIPGIASPIITGEVIPHKATTEWRAIFFTSGGIYLFGALFFTIFASGDRQSWAETPEGYEPQFDAVSETETLP</sequence>
<evidence type="ECO:0000256" key="10">
    <source>
        <dbReference type="ARBA" id="ARBA00023018"/>
    </source>
</evidence>
<dbReference type="InterPro" id="IPR036259">
    <property type="entry name" value="MFS_trans_sf"/>
</dbReference>
<dbReference type="Pfam" id="PF07690">
    <property type="entry name" value="MFS_1"/>
    <property type="match status" value="1"/>
</dbReference>
<comment type="catalytic activity">
    <reaction evidence="20">
        <text>D-glucuronate(out) + H(+)(out) = D-glucuronate(in) + H(+)(in)</text>
        <dbReference type="Rhea" id="RHEA:72591"/>
        <dbReference type="ChEBI" id="CHEBI:15378"/>
        <dbReference type="ChEBI" id="CHEBI:58720"/>
    </reaction>
    <physiologicalReaction direction="left-to-right" evidence="20">
        <dbReference type="Rhea" id="RHEA:72592"/>
    </physiologicalReaction>
</comment>
<feature type="transmembrane region" description="Helical" evidence="26">
    <location>
        <begin position="193"/>
        <end position="211"/>
    </location>
</feature>
<evidence type="ECO:0000256" key="8">
    <source>
        <dbReference type="ARBA" id="ARBA00022847"/>
    </source>
</evidence>
<evidence type="ECO:0000256" key="2">
    <source>
        <dbReference type="ARBA" id="ARBA00004554"/>
    </source>
</evidence>
<keyword evidence="13" id="KW-0458">Lysosome</keyword>
<reference evidence="28 29" key="1">
    <citation type="submission" date="2020-08" db="EMBL/GenBank/DDBJ databases">
        <authorList>
            <person name="Hejnol A."/>
        </authorList>
    </citation>
    <scope>NUCLEOTIDE SEQUENCE [LARGE SCALE GENOMIC DNA]</scope>
</reference>
<protein>
    <recommendedName>
        <fullName evidence="22">Sialin</fullName>
    </recommendedName>
    <alternativeName>
        <fullName evidence="25">H(+)/nitrate cotransporter</fullName>
    </alternativeName>
    <alternativeName>
        <fullName evidence="23">H(+)/sialic acid cotransporter</fullName>
    </alternativeName>
    <alternativeName>
        <fullName evidence="24">Vesicular excitatory amino acid transporter</fullName>
    </alternativeName>
</protein>
<evidence type="ECO:0000256" key="18">
    <source>
        <dbReference type="ARBA" id="ARBA00051403"/>
    </source>
</evidence>
<evidence type="ECO:0000256" key="22">
    <source>
        <dbReference type="ARBA" id="ARBA00069713"/>
    </source>
</evidence>
<evidence type="ECO:0000256" key="5">
    <source>
        <dbReference type="ARBA" id="ARBA00022448"/>
    </source>
</evidence>
<evidence type="ECO:0000313" key="28">
    <source>
        <dbReference type="EMBL" id="CAD5112544.1"/>
    </source>
</evidence>
<evidence type="ECO:0000256" key="11">
    <source>
        <dbReference type="ARBA" id="ARBA00023136"/>
    </source>
</evidence>
<evidence type="ECO:0000259" key="27">
    <source>
        <dbReference type="PROSITE" id="PS50850"/>
    </source>
</evidence>
<evidence type="ECO:0000256" key="1">
    <source>
        <dbReference type="ARBA" id="ARBA00004432"/>
    </source>
</evidence>
<evidence type="ECO:0000256" key="4">
    <source>
        <dbReference type="ARBA" id="ARBA00004656"/>
    </source>
</evidence>
<dbReference type="InterPro" id="IPR050382">
    <property type="entry name" value="MFS_Na/Anion_cotransporter"/>
</dbReference>
<dbReference type="AlphaFoldDB" id="A0A7I8VAD2"/>
<dbReference type="PANTHER" id="PTHR11662">
    <property type="entry name" value="SOLUTE CARRIER FAMILY 17"/>
    <property type="match status" value="1"/>
</dbReference>
<comment type="caution">
    <text evidence="28">The sequence shown here is derived from an EMBL/GenBank/DDBJ whole genome shotgun (WGS) entry which is preliminary data.</text>
</comment>
<keyword evidence="8" id="KW-0769">Symport</keyword>
<evidence type="ECO:0000256" key="14">
    <source>
        <dbReference type="ARBA" id="ARBA00023329"/>
    </source>
</evidence>
<evidence type="ECO:0000256" key="24">
    <source>
        <dbReference type="ARBA" id="ARBA00081195"/>
    </source>
</evidence>
<feature type="transmembrane region" description="Helical" evidence="26">
    <location>
        <begin position="363"/>
        <end position="381"/>
    </location>
</feature>
<comment type="function">
    <text evidence="21">Receptor for CM101, a polysaccharide produced by group B Streptococcus with antipathoangiogenic properties.</text>
</comment>
<keyword evidence="6" id="KW-1003">Cell membrane</keyword>
<feature type="transmembrane region" description="Helical" evidence="26">
    <location>
        <begin position="322"/>
        <end position="342"/>
    </location>
</feature>
<dbReference type="PANTHER" id="PTHR11662:SF455">
    <property type="entry name" value="GH23975P"/>
    <property type="match status" value="1"/>
</dbReference>
<dbReference type="GO" id="GO:0015293">
    <property type="term" value="F:symporter activity"/>
    <property type="evidence" value="ECO:0007669"/>
    <property type="project" value="UniProtKB-KW"/>
</dbReference>
<keyword evidence="9 26" id="KW-1133">Transmembrane helix</keyword>
<comment type="catalytic activity">
    <reaction evidence="15">
        <text>2 nitrate(out) + H(+)(out) = 2 nitrate(in) + H(+)(in)</text>
        <dbReference type="Rhea" id="RHEA:71539"/>
        <dbReference type="ChEBI" id="CHEBI:15378"/>
        <dbReference type="ChEBI" id="CHEBI:17632"/>
    </reaction>
    <physiologicalReaction direction="left-to-right" evidence="15">
        <dbReference type="Rhea" id="RHEA:71540"/>
    </physiologicalReaction>
</comment>
<comment type="catalytic activity">
    <reaction evidence="16">
        <text>L-aspartate(out) = L-aspartate(in)</text>
        <dbReference type="Rhea" id="RHEA:66332"/>
        <dbReference type="ChEBI" id="CHEBI:29991"/>
    </reaction>
    <physiologicalReaction direction="left-to-right" evidence="16">
        <dbReference type="Rhea" id="RHEA:66333"/>
    </physiologicalReaction>
</comment>
<evidence type="ECO:0000256" key="26">
    <source>
        <dbReference type="SAM" id="Phobius"/>
    </source>
</evidence>
<feature type="transmembrane region" description="Helical" evidence="26">
    <location>
        <begin position="133"/>
        <end position="152"/>
    </location>
</feature>
<keyword evidence="12" id="KW-0325">Glycoprotein</keyword>
<comment type="catalytic activity">
    <reaction evidence="18">
        <text>N-acetyl-L-aspartyl-L-glutamate(out) = N-acetyl-L-aspartyl-L-glutamate(in)</text>
        <dbReference type="Rhea" id="RHEA:72599"/>
        <dbReference type="ChEBI" id="CHEBI:76931"/>
    </reaction>
    <physiologicalReaction direction="left-to-right" evidence="18">
        <dbReference type="Rhea" id="RHEA:72600"/>
    </physiologicalReaction>
</comment>
<dbReference type="GO" id="GO:0016323">
    <property type="term" value="C:basolateral plasma membrane"/>
    <property type="evidence" value="ECO:0007669"/>
    <property type="project" value="UniProtKB-SubCell"/>
</dbReference>
<feature type="transmembrane region" description="Helical" evidence="26">
    <location>
        <begin position="51"/>
        <end position="71"/>
    </location>
</feature>
<proteinExistence type="predicted"/>
<evidence type="ECO:0000256" key="25">
    <source>
        <dbReference type="ARBA" id="ARBA00081925"/>
    </source>
</evidence>
<gene>
    <name evidence="28" type="ORF">DGYR_LOCUS1670</name>
</gene>
<evidence type="ECO:0000256" key="7">
    <source>
        <dbReference type="ARBA" id="ARBA00022692"/>
    </source>
</evidence>
<dbReference type="InterPro" id="IPR011701">
    <property type="entry name" value="MFS"/>
</dbReference>
<name>A0A7I8VAD2_9ANNE</name>
<keyword evidence="29" id="KW-1185">Reference proteome</keyword>
<feature type="transmembrane region" description="Helical" evidence="26">
    <location>
        <begin position="223"/>
        <end position="243"/>
    </location>
</feature>
<keyword evidence="5" id="KW-0813">Transport</keyword>
<dbReference type="Gene3D" id="1.20.1250.20">
    <property type="entry name" value="MFS general substrate transporter like domains"/>
    <property type="match status" value="2"/>
</dbReference>
<evidence type="ECO:0000256" key="19">
    <source>
        <dbReference type="ARBA" id="ARBA00051447"/>
    </source>
</evidence>
<dbReference type="CDD" id="cd17318">
    <property type="entry name" value="MFS_SLC17"/>
    <property type="match status" value="1"/>
</dbReference>
<evidence type="ECO:0000256" key="21">
    <source>
        <dbReference type="ARBA" id="ARBA00056891"/>
    </source>
</evidence>
<feature type="transmembrane region" description="Helical" evidence="26">
    <location>
        <begin position="418"/>
        <end position="440"/>
    </location>
</feature>
<comment type="catalytic activity">
    <reaction evidence="19">
        <text>L-glutamate(out) = L-glutamate(in)</text>
        <dbReference type="Rhea" id="RHEA:66336"/>
        <dbReference type="ChEBI" id="CHEBI:29985"/>
    </reaction>
    <physiologicalReaction direction="left-to-right" evidence="19">
        <dbReference type="Rhea" id="RHEA:66337"/>
    </physiologicalReaction>
</comment>
<evidence type="ECO:0000256" key="9">
    <source>
        <dbReference type="ARBA" id="ARBA00022989"/>
    </source>
</evidence>
<accession>A0A7I8VAD2</accession>
<dbReference type="GO" id="GO:0005765">
    <property type="term" value="C:lysosomal membrane"/>
    <property type="evidence" value="ECO:0007669"/>
    <property type="project" value="UniProtKB-SubCell"/>
</dbReference>
<dbReference type="SUPFAM" id="SSF103473">
    <property type="entry name" value="MFS general substrate transporter"/>
    <property type="match status" value="1"/>
</dbReference>
<evidence type="ECO:0000256" key="23">
    <source>
        <dbReference type="ARBA" id="ARBA00080244"/>
    </source>
</evidence>
<dbReference type="InterPro" id="IPR020846">
    <property type="entry name" value="MFS_dom"/>
</dbReference>
<dbReference type="FunFam" id="1.20.1250.20:FF:000067">
    <property type="entry name" value="sialin isoform X2"/>
    <property type="match status" value="1"/>
</dbReference>
<keyword evidence="11 26" id="KW-0472">Membrane</keyword>
<feature type="transmembrane region" description="Helical" evidence="26">
    <location>
        <begin position="387"/>
        <end position="406"/>
    </location>
</feature>
<keyword evidence="10" id="KW-0770">Synapse</keyword>